<dbReference type="RefSeq" id="WP_200887934.1">
    <property type="nucleotide sequence ID" value="NZ_JABEVU030000001.1"/>
</dbReference>
<evidence type="ECO:0000313" key="2">
    <source>
        <dbReference type="Proteomes" id="UP000527860"/>
    </source>
</evidence>
<organism evidence="1 2">
    <name type="scientific">Salinicoccus roseus</name>
    <dbReference type="NCBI Taxonomy" id="45670"/>
    <lineage>
        <taxon>Bacteria</taxon>
        <taxon>Bacillati</taxon>
        <taxon>Bacillota</taxon>
        <taxon>Bacilli</taxon>
        <taxon>Bacillales</taxon>
        <taxon>Staphylococcaceae</taxon>
        <taxon>Salinicoccus</taxon>
    </lineage>
</organism>
<dbReference type="Proteomes" id="UP000527860">
    <property type="component" value="Unassembled WGS sequence"/>
</dbReference>
<name>A0ABT4YK40_9STAP</name>
<protein>
    <submittedName>
        <fullName evidence="1">Uncharacterized protein</fullName>
    </submittedName>
</protein>
<evidence type="ECO:0000313" key="1">
    <source>
        <dbReference type="EMBL" id="MDB0581207.1"/>
    </source>
</evidence>
<accession>A0ABT4YK40</accession>
<proteinExistence type="predicted"/>
<keyword evidence="2" id="KW-1185">Reference proteome</keyword>
<dbReference type="EMBL" id="JABEVU030000001">
    <property type="protein sequence ID" value="MDB0581207.1"/>
    <property type="molecule type" value="Genomic_DNA"/>
</dbReference>
<comment type="caution">
    <text evidence="1">The sequence shown here is derived from an EMBL/GenBank/DDBJ whole genome shotgun (WGS) entry which is preliminary data.</text>
</comment>
<gene>
    <name evidence="1" type="ORF">F7P68_0011810</name>
</gene>
<reference evidence="2" key="1">
    <citation type="submission" date="2020-04" db="EMBL/GenBank/DDBJ databases">
        <title>Genome analysis and biological profiling of marine Cellulosimicrobium funkei MOSEL-ME6.</title>
        <authorList>
            <person name="Tanveer F."/>
            <person name="Xie Y."/>
            <person name="Shinwari Z.K."/>
        </authorList>
    </citation>
    <scope>NUCLEOTIDE SEQUENCE [LARGE SCALE GENOMIC DNA]</scope>
    <source>
        <strain evidence="2">MOSEL-ME25</strain>
    </source>
</reference>
<sequence length="58" mass="6888">MEKPKIEHRPPDKVDVMKVIKIQSLRGNGTKDNPVREIYQYFDMSGEFIFEIDTINYL</sequence>
<reference evidence="1 2" key="2">
    <citation type="submission" date="2022-12" db="EMBL/GenBank/DDBJ databases">
        <title>Genome analysis and biological profiling of marine Salinicoccus roseus MOSEL-ME25.</title>
        <authorList>
            <person name="Mirza F.T."/>
            <person name="Xie Y."/>
            <person name="Shinwari Z.K."/>
        </authorList>
    </citation>
    <scope>NUCLEOTIDE SEQUENCE [LARGE SCALE GENOMIC DNA]</scope>
    <source>
        <strain evidence="1 2">MOSEL-ME25</strain>
    </source>
</reference>
<dbReference type="GeneID" id="77846529"/>